<dbReference type="PANTHER" id="PTHR47967:SF128">
    <property type="entry name" value="ASPARTIC PROTEINASE CDR1-LIKE"/>
    <property type="match status" value="1"/>
</dbReference>
<dbReference type="GO" id="GO:0008233">
    <property type="term" value="F:peptidase activity"/>
    <property type="evidence" value="ECO:0007669"/>
    <property type="project" value="UniProtKB-KW"/>
</dbReference>
<dbReference type="InterPro" id="IPR032799">
    <property type="entry name" value="TAXi_C"/>
</dbReference>
<evidence type="ECO:0000256" key="1">
    <source>
        <dbReference type="ARBA" id="ARBA00007447"/>
    </source>
</evidence>
<dbReference type="AlphaFoldDB" id="A0A9Q1KXA2"/>
<dbReference type="InterPro" id="IPR032861">
    <property type="entry name" value="TAXi_N"/>
</dbReference>
<evidence type="ECO:0000313" key="5">
    <source>
        <dbReference type="EMBL" id="KAJ8452516.1"/>
    </source>
</evidence>
<dbReference type="InterPro" id="IPR033121">
    <property type="entry name" value="PEPTIDASE_A1"/>
</dbReference>
<dbReference type="Pfam" id="PF14543">
    <property type="entry name" value="TAXi_N"/>
    <property type="match status" value="1"/>
</dbReference>
<dbReference type="InterPro" id="IPR051708">
    <property type="entry name" value="Plant_Aspart_Prot_A1"/>
</dbReference>
<dbReference type="PROSITE" id="PS51767">
    <property type="entry name" value="PEPTIDASE_A1"/>
    <property type="match status" value="1"/>
</dbReference>
<comment type="similarity">
    <text evidence="1">Belongs to the peptidase A1 family.</text>
</comment>
<dbReference type="PANTHER" id="PTHR47967">
    <property type="entry name" value="OS07G0603500 PROTEIN-RELATED"/>
    <property type="match status" value="1"/>
</dbReference>
<keyword evidence="2" id="KW-0645">Protease</keyword>
<comment type="caution">
    <text evidence="5">The sequence shown here is derived from an EMBL/GenBank/DDBJ whole genome shotgun (WGS) entry which is preliminary data.</text>
</comment>
<gene>
    <name evidence="5" type="ORF">Cgig2_000105</name>
</gene>
<dbReference type="GO" id="GO:0006508">
    <property type="term" value="P:proteolysis"/>
    <property type="evidence" value="ECO:0007669"/>
    <property type="project" value="UniProtKB-KW"/>
</dbReference>
<dbReference type="Gene3D" id="2.40.70.10">
    <property type="entry name" value="Acid Proteases"/>
    <property type="match status" value="3"/>
</dbReference>
<dbReference type="GO" id="GO:0005576">
    <property type="term" value="C:extracellular region"/>
    <property type="evidence" value="ECO:0007669"/>
    <property type="project" value="TreeGrafter"/>
</dbReference>
<evidence type="ECO:0000313" key="6">
    <source>
        <dbReference type="Proteomes" id="UP001153076"/>
    </source>
</evidence>
<protein>
    <recommendedName>
        <fullName evidence="4">Peptidase A1 domain-containing protein</fullName>
    </recommendedName>
</protein>
<feature type="domain" description="Peptidase A1" evidence="4">
    <location>
        <begin position="161"/>
        <end position="523"/>
    </location>
</feature>
<keyword evidence="6" id="KW-1185">Reference proteome</keyword>
<proteinExistence type="inferred from homology"/>
<accession>A0A9Q1KXA2</accession>
<evidence type="ECO:0000259" key="4">
    <source>
        <dbReference type="PROSITE" id="PS51767"/>
    </source>
</evidence>
<organism evidence="5 6">
    <name type="scientific">Carnegiea gigantea</name>
    <dbReference type="NCBI Taxonomy" id="171969"/>
    <lineage>
        <taxon>Eukaryota</taxon>
        <taxon>Viridiplantae</taxon>
        <taxon>Streptophyta</taxon>
        <taxon>Embryophyta</taxon>
        <taxon>Tracheophyta</taxon>
        <taxon>Spermatophyta</taxon>
        <taxon>Magnoliopsida</taxon>
        <taxon>eudicotyledons</taxon>
        <taxon>Gunneridae</taxon>
        <taxon>Pentapetalae</taxon>
        <taxon>Caryophyllales</taxon>
        <taxon>Cactineae</taxon>
        <taxon>Cactaceae</taxon>
        <taxon>Cactoideae</taxon>
        <taxon>Echinocereeae</taxon>
        <taxon>Carnegiea</taxon>
    </lineage>
</organism>
<dbReference type="Proteomes" id="UP001153076">
    <property type="component" value="Unassembled WGS sequence"/>
</dbReference>
<keyword evidence="3" id="KW-0378">Hydrolase</keyword>
<name>A0A9Q1KXA2_9CARY</name>
<evidence type="ECO:0000256" key="3">
    <source>
        <dbReference type="ARBA" id="ARBA00022801"/>
    </source>
</evidence>
<dbReference type="InterPro" id="IPR021109">
    <property type="entry name" value="Peptidase_aspartic_dom_sf"/>
</dbReference>
<sequence>MDSTTYGRMKIHDKRSCGFEARYNQAKAVGFVGTDTFYFKDAKTAKLESHQDIAFGCGLRNYDFWFGDNRGPLNVIAGIHGLAPGPSILFYMISILSQTDALSMKMIPIDSPHLQIFPQNLAPLDRHELLSNISISRALGGSTRSSNQISQHLYRAKSSYYITQLALGNGGGAQSPFLLLDTGSDETWVQCEGCNPCFATKAGNFRYMDSTTYARMKIDDQRCVPQKIFEGSCGFVVQYSQATTVGVIGTDTFYFKNAKTARLEVYQDIAFGCGLRNYNVWFGDNTGPQNIITGVHGIAPGPRSFLNQLDAQIQGRFLYCIPSWVEERLAFSTIYFGEDAQMSEGEQRQVQVISMNADKRYHLFLDGISVDGVRLSIDPSIFELDEQYYNKGFFIDSGAPYTTLARSAYKPLRDAIIQYFSKYGWEPKIGRLFDLCYVVYPSGEQRFPSVVLHFVHKNGEEKEIVDMVLDKDNIFQKFVIDQNQGFCLMMLPVDDPGPCLLGAFQQANFKILYDVKNWLLYFVHHHLG</sequence>
<dbReference type="SUPFAM" id="SSF50630">
    <property type="entry name" value="Acid proteases"/>
    <property type="match status" value="2"/>
</dbReference>
<evidence type="ECO:0000256" key="2">
    <source>
        <dbReference type="ARBA" id="ARBA00022670"/>
    </source>
</evidence>
<dbReference type="EMBL" id="JAKOGI010000004">
    <property type="protein sequence ID" value="KAJ8452516.1"/>
    <property type="molecule type" value="Genomic_DNA"/>
</dbReference>
<dbReference type="OrthoDB" id="1072226at2759"/>
<reference evidence="5" key="1">
    <citation type="submission" date="2022-04" db="EMBL/GenBank/DDBJ databases">
        <title>Carnegiea gigantea Genome sequencing and assembly v2.</title>
        <authorList>
            <person name="Copetti D."/>
            <person name="Sanderson M.J."/>
            <person name="Burquez A."/>
            <person name="Wojciechowski M.F."/>
        </authorList>
    </citation>
    <scope>NUCLEOTIDE SEQUENCE</scope>
    <source>
        <strain evidence="5">SGP5-SGP5p</strain>
        <tissue evidence="5">Aerial part</tissue>
    </source>
</reference>
<dbReference type="Pfam" id="PF14541">
    <property type="entry name" value="TAXi_C"/>
    <property type="match status" value="1"/>
</dbReference>